<accession>A0A914CII1</accession>
<evidence type="ECO:0000313" key="2">
    <source>
        <dbReference type="WBParaSite" id="ACRNAN_scaffold1115.g12758.t1"/>
    </source>
</evidence>
<dbReference type="AlphaFoldDB" id="A0A914CII1"/>
<keyword evidence="1" id="KW-1185">Reference proteome</keyword>
<organism evidence="1 2">
    <name type="scientific">Acrobeloides nanus</name>
    <dbReference type="NCBI Taxonomy" id="290746"/>
    <lineage>
        <taxon>Eukaryota</taxon>
        <taxon>Metazoa</taxon>
        <taxon>Ecdysozoa</taxon>
        <taxon>Nematoda</taxon>
        <taxon>Chromadorea</taxon>
        <taxon>Rhabditida</taxon>
        <taxon>Tylenchina</taxon>
        <taxon>Cephalobomorpha</taxon>
        <taxon>Cephaloboidea</taxon>
        <taxon>Cephalobidae</taxon>
        <taxon>Acrobeloides</taxon>
    </lineage>
</organism>
<reference evidence="2" key="1">
    <citation type="submission" date="2022-11" db="UniProtKB">
        <authorList>
            <consortium name="WormBaseParasite"/>
        </authorList>
    </citation>
    <scope>IDENTIFICATION</scope>
</reference>
<protein>
    <submittedName>
        <fullName evidence="2">Uncharacterized protein</fullName>
    </submittedName>
</protein>
<evidence type="ECO:0000313" key="1">
    <source>
        <dbReference type="Proteomes" id="UP000887540"/>
    </source>
</evidence>
<proteinExistence type="predicted"/>
<dbReference type="Proteomes" id="UP000887540">
    <property type="component" value="Unplaced"/>
</dbReference>
<name>A0A914CII1_9BILA</name>
<sequence>MTCKEDLILYGVLVHKKAKNGRIISNQWSLLNTFITSTKKKLDPKFKIRSQHPVRSGKLSKVGPNGLS</sequence>
<dbReference type="WBParaSite" id="ACRNAN_scaffold1115.g12758.t1">
    <property type="protein sequence ID" value="ACRNAN_scaffold1115.g12758.t1"/>
    <property type="gene ID" value="ACRNAN_scaffold1115.g12758"/>
</dbReference>